<evidence type="ECO:0000313" key="1">
    <source>
        <dbReference type="EMBL" id="AIE91903.1"/>
    </source>
</evidence>
<proteinExistence type="predicted"/>
<organism evidence="1">
    <name type="scientific">uncultured marine thaumarchaeote AD1000_17_C04</name>
    <dbReference type="NCBI Taxonomy" id="1455895"/>
    <lineage>
        <taxon>Archaea</taxon>
        <taxon>Nitrososphaerota</taxon>
        <taxon>environmental samples</taxon>
    </lineage>
</organism>
<sequence>MNVKNRNVDGKIELPAEFHVDVNLTESNISGKIFNDDLEIPIYIKYGDKEILIPGEFQDVGKNVKINFTTENENTVITTGKAETNEIQLVQIYDTELWNKMANDNPVTMYIETI</sequence>
<accession>A0A075FKW4</accession>
<reference evidence="1" key="1">
    <citation type="journal article" date="2014" name="Genome Biol. Evol.">
        <title>Pangenome evidence for extensive interdomain horizontal transfer affecting lineage core and shell genes in uncultured planktonic thaumarchaeota and euryarchaeota.</title>
        <authorList>
            <person name="Deschamps P."/>
            <person name="Zivanovic Y."/>
            <person name="Moreira D."/>
            <person name="Rodriguez-Valera F."/>
            <person name="Lopez-Garcia P."/>
        </authorList>
    </citation>
    <scope>NUCLEOTIDE SEQUENCE</scope>
</reference>
<dbReference type="AlphaFoldDB" id="A0A075FKW4"/>
<name>A0A075FKW4_9ARCH</name>
<dbReference type="EMBL" id="KF900352">
    <property type="protein sequence ID" value="AIE91903.1"/>
    <property type="molecule type" value="Genomic_DNA"/>
</dbReference>
<protein>
    <submittedName>
        <fullName evidence="1">Uncharacterized protein</fullName>
    </submittedName>
</protein>